<dbReference type="GO" id="GO:0004622">
    <property type="term" value="F:phosphatidylcholine lysophospholipase activity"/>
    <property type="evidence" value="ECO:0007669"/>
    <property type="project" value="TreeGrafter"/>
</dbReference>
<keyword evidence="3" id="KW-1185">Reference proteome</keyword>
<dbReference type="GO" id="GO:0006629">
    <property type="term" value="P:lipid metabolic process"/>
    <property type="evidence" value="ECO:0007669"/>
    <property type="project" value="InterPro"/>
</dbReference>
<evidence type="ECO:0000313" key="3">
    <source>
        <dbReference type="Proteomes" id="UP000036503"/>
    </source>
</evidence>
<dbReference type="STRING" id="39029.BSR42_05830"/>
<dbReference type="InterPro" id="IPR051532">
    <property type="entry name" value="Ester_Hydrolysis_Enzymes"/>
</dbReference>
<dbReference type="PANTHER" id="PTHR30383:SF5">
    <property type="entry name" value="SGNH HYDROLASE-TYPE ESTERASE DOMAIN-CONTAINING PROTEIN"/>
    <property type="match status" value="1"/>
</dbReference>
<dbReference type="SUPFAM" id="SSF52266">
    <property type="entry name" value="SGNH hydrolase"/>
    <property type="match status" value="1"/>
</dbReference>
<reference evidence="2 3" key="1">
    <citation type="submission" date="2015-06" db="EMBL/GenBank/DDBJ databases">
        <title>Draft genome sequence of beer spoilage bacterium Megasphaera cerevisiae type strain 20462.</title>
        <authorList>
            <person name="Kutumbaka K."/>
            <person name="Pasmowitz J."/>
            <person name="Mategko J."/>
            <person name="Reyes D."/>
            <person name="Friedrich A."/>
            <person name="Han S."/>
            <person name="Martens-Habbena W."/>
            <person name="Neal-McKinney J."/>
            <person name="Janagama H.K."/>
            <person name="Nadala C."/>
            <person name="Samadpour M."/>
        </authorList>
    </citation>
    <scope>NUCLEOTIDE SEQUENCE [LARGE SCALE GENOMIC DNA]</scope>
    <source>
        <strain evidence="2 3">DSM 20462</strain>
    </source>
</reference>
<dbReference type="Gene3D" id="3.40.50.1110">
    <property type="entry name" value="SGNH hydrolase"/>
    <property type="match status" value="1"/>
</dbReference>
<dbReference type="Proteomes" id="UP000036503">
    <property type="component" value="Unassembled WGS sequence"/>
</dbReference>
<evidence type="ECO:0000313" key="2">
    <source>
        <dbReference type="EMBL" id="KMO86551.1"/>
    </source>
</evidence>
<accession>A0A0J6ZNV0</accession>
<evidence type="ECO:0000259" key="1">
    <source>
        <dbReference type="Pfam" id="PF13472"/>
    </source>
</evidence>
<dbReference type="Gene3D" id="2.60.40.10">
    <property type="entry name" value="Immunoglobulins"/>
    <property type="match status" value="2"/>
</dbReference>
<sequence length="474" mass="52796">MTVRNGSVLFVTVLLGLTLGTGLLATARQNAIQQRIVDLPMEQASQIYIGADDDDTVAAKPVITQQYPADHPAAVHPVLRWSRIDGAVMYDVQILTRHEEEHEDGTAQNVYYEPLMPLQRTYTTGCQLALPENFTGNTFYWRVRALALDGRPVSEFSNLAQVYIDRTLPATEKPTTLSRYNKGNGTVLLYPVYDWIAIPGADHYEVEVLDDKPENPNDIAPSAHRIDSYAPRYAQQYDQKSRMADRPFYWRVRAVDSTGGPIGVYSDAQPYLTDPAANYGVAIFGDSISHGGGSISYSPTDWEFSYGSYLYFPTVNLSQSGDTSAMSSERFERDVVPFHPKYVLILMGSNSLREGVPAANVIADMKSVKAKCQENGIHPVFLTVPPVNPDNIKKAFDQDTVWNWQSQFDQVNSYIRSQVHIDITSDMADENGELRTDLALDGLHMDPPGKKMMADAINAAWPEITALPDSAWEE</sequence>
<dbReference type="OrthoDB" id="1625474at2"/>
<dbReference type="InterPro" id="IPR008265">
    <property type="entry name" value="Lipase_GDSL_AS"/>
</dbReference>
<feature type="domain" description="SGNH hydrolase-type esterase" evidence="1">
    <location>
        <begin position="283"/>
        <end position="450"/>
    </location>
</feature>
<dbReference type="InterPro" id="IPR036514">
    <property type="entry name" value="SGNH_hydro_sf"/>
</dbReference>
<comment type="caution">
    <text evidence="2">The sequence shown here is derived from an EMBL/GenBank/DDBJ whole genome shotgun (WGS) entry which is preliminary data.</text>
</comment>
<dbReference type="InParanoid" id="A0A0J6ZNV0"/>
<dbReference type="PANTHER" id="PTHR30383">
    <property type="entry name" value="THIOESTERASE 1/PROTEASE 1/LYSOPHOSPHOLIPASE L1"/>
    <property type="match status" value="1"/>
</dbReference>
<gene>
    <name evidence="2" type="ORF">AB840_07495</name>
</gene>
<dbReference type="InterPro" id="IPR013783">
    <property type="entry name" value="Ig-like_fold"/>
</dbReference>
<proteinExistence type="predicted"/>
<name>A0A0J6ZNV0_9FIRM</name>
<dbReference type="Pfam" id="PF13472">
    <property type="entry name" value="Lipase_GDSL_2"/>
    <property type="match status" value="1"/>
</dbReference>
<protein>
    <submittedName>
        <fullName evidence="2">Lipolytic enzyme</fullName>
    </submittedName>
</protein>
<dbReference type="PROSITE" id="PS01098">
    <property type="entry name" value="LIPASE_GDSL_SER"/>
    <property type="match status" value="1"/>
</dbReference>
<dbReference type="AlphaFoldDB" id="A0A0J6ZNV0"/>
<dbReference type="EMBL" id="LEKT01000020">
    <property type="protein sequence ID" value="KMO86551.1"/>
    <property type="molecule type" value="Genomic_DNA"/>
</dbReference>
<dbReference type="InterPro" id="IPR013830">
    <property type="entry name" value="SGNH_hydro"/>
</dbReference>
<dbReference type="PATRIC" id="fig|1122219.3.peg.1037"/>
<organism evidence="2 3">
    <name type="scientific">Megasphaera cerevisiae DSM 20462</name>
    <dbReference type="NCBI Taxonomy" id="1122219"/>
    <lineage>
        <taxon>Bacteria</taxon>
        <taxon>Bacillati</taxon>
        <taxon>Bacillota</taxon>
        <taxon>Negativicutes</taxon>
        <taxon>Veillonellales</taxon>
        <taxon>Veillonellaceae</taxon>
        <taxon>Megasphaera</taxon>
    </lineage>
</organism>